<keyword evidence="4 7" id="KW-0812">Transmembrane</keyword>
<dbReference type="PIRSF" id="PIRSF004810">
    <property type="entry name" value="ChrA"/>
    <property type="match status" value="1"/>
</dbReference>
<dbReference type="GO" id="GO:0005886">
    <property type="term" value="C:plasma membrane"/>
    <property type="evidence" value="ECO:0007669"/>
    <property type="project" value="UniProtKB-SubCell"/>
</dbReference>
<feature type="transmembrane region" description="Helical" evidence="7">
    <location>
        <begin position="230"/>
        <end position="248"/>
    </location>
</feature>
<feature type="transmembrane region" description="Helical" evidence="7">
    <location>
        <begin position="81"/>
        <end position="104"/>
    </location>
</feature>
<dbReference type="InterPro" id="IPR003370">
    <property type="entry name" value="Chromate_transpt"/>
</dbReference>
<keyword evidence="3" id="KW-1003">Cell membrane</keyword>
<evidence type="ECO:0000256" key="5">
    <source>
        <dbReference type="ARBA" id="ARBA00022989"/>
    </source>
</evidence>
<evidence type="ECO:0000313" key="9">
    <source>
        <dbReference type="Proteomes" id="UP000183447"/>
    </source>
</evidence>
<dbReference type="PANTHER" id="PTHR33567">
    <property type="entry name" value="CHROMATE ION TRANSPORTER (EUROFUNG)"/>
    <property type="match status" value="1"/>
</dbReference>
<sequence>MSFEVMQRGTVREVFLAFLGLGLTSFGGPVAHIGYFRTEFVERRHWLSDADYADIVALCQFLPGPASSQVGLALGKLRAGYWGALAAWAAFTLPSVILLLIFAWGLASIGGAESGLLHGLKIAALAVVAQAVWSMGKSLVPDRGRFIVASLTAIAVLAIPSNLTQVAAIALALGLGMMMAPRAMPEPTPQIRPSVGRDWPWLGLFVLGLVALPLLATLTGSPDLRLADSLYRTGSLVFGGGHVVLPLLEGELVGPGLIDRETFLAGYGAAQAVPGPLFSFAAYAGAMLYGPPSGLWGATIALVAIYLPSAFLVFGTLGYWQALKHQPRLRGGLSLANAAVVGLLVAALYTPVFTSAVMGPRDAALAIAAYAALTALKLPPWLVVVLCALAGWALAQIS</sequence>
<feature type="transmembrane region" description="Helical" evidence="7">
    <location>
        <begin position="364"/>
        <end position="395"/>
    </location>
</feature>
<protein>
    <submittedName>
        <fullName evidence="8">Chromate transporter</fullName>
    </submittedName>
</protein>
<dbReference type="AlphaFoldDB" id="A0A1K2I2Z2"/>
<feature type="transmembrane region" description="Helical" evidence="7">
    <location>
        <begin position="295"/>
        <end position="320"/>
    </location>
</feature>
<dbReference type="GO" id="GO:0015109">
    <property type="term" value="F:chromate transmembrane transporter activity"/>
    <property type="evidence" value="ECO:0007669"/>
    <property type="project" value="InterPro"/>
</dbReference>
<gene>
    <name evidence="8" type="ORF">SAMN02983003_3797</name>
</gene>
<comment type="subcellular location">
    <subcellularLocation>
        <location evidence="1">Cell membrane</location>
        <topology evidence="1">Multi-pass membrane protein</topology>
    </subcellularLocation>
</comment>
<dbReference type="STRING" id="665118.SAMN02983003_3797"/>
<evidence type="ECO:0000256" key="1">
    <source>
        <dbReference type="ARBA" id="ARBA00004651"/>
    </source>
</evidence>
<keyword evidence="5 7" id="KW-1133">Transmembrane helix</keyword>
<accession>A0A1K2I2Z2</accession>
<evidence type="ECO:0000256" key="7">
    <source>
        <dbReference type="SAM" id="Phobius"/>
    </source>
</evidence>
<evidence type="ECO:0000256" key="4">
    <source>
        <dbReference type="ARBA" id="ARBA00022692"/>
    </source>
</evidence>
<keyword evidence="9" id="KW-1185">Reference proteome</keyword>
<feature type="transmembrane region" description="Helical" evidence="7">
    <location>
        <begin position="116"/>
        <end position="134"/>
    </location>
</feature>
<dbReference type="InterPro" id="IPR014047">
    <property type="entry name" value="Chr_Tranpt_l_chain"/>
</dbReference>
<feature type="transmembrane region" description="Helical" evidence="7">
    <location>
        <begin position="146"/>
        <end position="179"/>
    </location>
</feature>
<dbReference type="Pfam" id="PF02417">
    <property type="entry name" value="Chromate_transp"/>
    <property type="match status" value="2"/>
</dbReference>
<dbReference type="PANTHER" id="PTHR33567:SF3">
    <property type="entry name" value="CHROMATE ION TRANSPORTER (EUROFUNG)"/>
    <property type="match status" value="1"/>
</dbReference>
<evidence type="ECO:0000256" key="3">
    <source>
        <dbReference type="ARBA" id="ARBA00022475"/>
    </source>
</evidence>
<dbReference type="NCBIfam" id="TIGR00937">
    <property type="entry name" value="2A51"/>
    <property type="match status" value="1"/>
</dbReference>
<comment type="similarity">
    <text evidence="2">Belongs to the chromate ion transporter (CHR) (TC 2.A.51) family.</text>
</comment>
<dbReference type="Proteomes" id="UP000183447">
    <property type="component" value="Unassembled WGS sequence"/>
</dbReference>
<proteinExistence type="inferred from homology"/>
<feature type="transmembrane region" description="Helical" evidence="7">
    <location>
        <begin position="199"/>
        <end position="218"/>
    </location>
</feature>
<evidence type="ECO:0000256" key="6">
    <source>
        <dbReference type="ARBA" id="ARBA00023136"/>
    </source>
</evidence>
<keyword evidence="6 7" id="KW-0472">Membrane</keyword>
<name>A0A1K2I2Z2_9HYPH</name>
<dbReference type="EMBL" id="FPKU01000004">
    <property type="protein sequence ID" value="SFZ86607.1"/>
    <property type="molecule type" value="Genomic_DNA"/>
</dbReference>
<organism evidence="8 9">
    <name type="scientific">Devosia enhydra</name>
    <dbReference type="NCBI Taxonomy" id="665118"/>
    <lineage>
        <taxon>Bacteria</taxon>
        <taxon>Pseudomonadati</taxon>
        <taxon>Pseudomonadota</taxon>
        <taxon>Alphaproteobacteria</taxon>
        <taxon>Hyphomicrobiales</taxon>
        <taxon>Devosiaceae</taxon>
        <taxon>Devosia</taxon>
    </lineage>
</organism>
<evidence type="ECO:0000313" key="8">
    <source>
        <dbReference type="EMBL" id="SFZ86607.1"/>
    </source>
</evidence>
<feature type="transmembrane region" description="Helical" evidence="7">
    <location>
        <begin position="15"/>
        <end position="36"/>
    </location>
</feature>
<reference evidence="8 9" key="1">
    <citation type="submission" date="2016-11" db="EMBL/GenBank/DDBJ databases">
        <authorList>
            <person name="Jaros S."/>
            <person name="Januszkiewicz K."/>
            <person name="Wedrychowicz H."/>
        </authorList>
    </citation>
    <scope>NUCLEOTIDE SEQUENCE [LARGE SCALE GENOMIC DNA]</scope>
    <source>
        <strain evidence="8 9">ATCC 23634</strain>
    </source>
</reference>
<feature type="transmembrane region" description="Helical" evidence="7">
    <location>
        <begin position="332"/>
        <end position="352"/>
    </location>
</feature>
<evidence type="ECO:0000256" key="2">
    <source>
        <dbReference type="ARBA" id="ARBA00005262"/>
    </source>
</evidence>